<dbReference type="AlphaFoldDB" id="A0ABD7VNJ3"/>
<protein>
    <submittedName>
        <fullName evidence="1">Uncharacterized protein</fullName>
    </submittedName>
</protein>
<dbReference type="Proteomes" id="UP000325779">
    <property type="component" value="Unassembled WGS sequence"/>
</dbReference>
<name>A0ABD7VNJ3_PSEFL</name>
<sequence>MSEELFVQLRQLWFGNGVYSHGELGGFASQVQVLIVLWEGQVQNALFARLSANQAIFEARDHAAGTQYQLSAFGGAASKHFAVDLANEIDVQLVFVLGSAIGHFKTGVLLAQDVEHFVQVSVSHVSAQALNGDAFETSNGELREHFEYGNVFQILASFERLGLDCRRTSRVQLLLDHSFVEGGLDDITNSFLTSISTETALDFAHWHFAWTEASNLGLLGSLLQTLVDLALNALSRHGDAHAALKSSSIFNRNLHGYSSLHRR</sequence>
<accession>A0ABD7VNJ3</accession>
<gene>
    <name evidence="1" type="ORF">PS732_05254</name>
</gene>
<evidence type="ECO:0000313" key="1">
    <source>
        <dbReference type="EMBL" id="VVP47771.1"/>
    </source>
</evidence>
<reference evidence="1 2" key="1">
    <citation type="submission" date="2019-09" db="EMBL/GenBank/DDBJ databases">
        <authorList>
            <person name="Chandra G."/>
            <person name="Truman W A."/>
        </authorList>
    </citation>
    <scope>NUCLEOTIDE SEQUENCE [LARGE SCALE GENOMIC DNA]</scope>
    <source>
        <strain evidence="1">PS732</strain>
    </source>
</reference>
<dbReference type="EMBL" id="CABVIJ010000038">
    <property type="protein sequence ID" value="VVP47771.1"/>
    <property type="molecule type" value="Genomic_DNA"/>
</dbReference>
<comment type="caution">
    <text evidence="1">The sequence shown here is derived from an EMBL/GenBank/DDBJ whole genome shotgun (WGS) entry which is preliminary data.</text>
</comment>
<organism evidence="1 2">
    <name type="scientific">Pseudomonas fluorescens</name>
    <dbReference type="NCBI Taxonomy" id="294"/>
    <lineage>
        <taxon>Bacteria</taxon>
        <taxon>Pseudomonadati</taxon>
        <taxon>Pseudomonadota</taxon>
        <taxon>Gammaproteobacteria</taxon>
        <taxon>Pseudomonadales</taxon>
        <taxon>Pseudomonadaceae</taxon>
        <taxon>Pseudomonas</taxon>
    </lineage>
</organism>
<evidence type="ECO:0000313" key="2">
    <source>
        <dbReference type="Proteomes" id="UP000325779"/>
    </source>
</evidence>
<proteinExistence type="predicted"/>